<evidence type="ECO:0000256" key="1">
    <source>
        <dbReference type="SAM" id="MobiDB-lite"/>
    </source>
</evidence>
<keyword evidence="3" id="KW-1185">Reference proteome</keyword>
<dbReference type="Pfam" id="PF11512">
    <property type="entry name" value="Atu4866"/>
    <property type="match status" value="1"/>
</dbReference>
<dbReference type="HOGENOM" id="CLU_1377874_0_0_1"/>
<dbReference type="InParanoid" id="F4PEZ0"/>
<evidence type="ECO:0000313" key="2">
    <source>
        <dbReference type="EMBL" id="EGF76202.1"/>
    </source>
</evidence>
<dbReference type="EMBL" id="GL882902">
    <property type="protein sequence ID" value="EGF76202.1"/>
    <property type="molecule type" value="Genomic_DNA"/>
</dbReference>
<feature type="compositionally biased region" description="Low complexity" evidence="1">
    <location>
        <begin position="177"/>
        <end position="198"/>
    </location>
</feature>
<organism evidence="2 3">
    <name type="scientific">Batrachochytrium dendrobatidis (strain JAM81 / FGSC 10211)</name>
    <name type="common">Frog chytrid fungus</name>
    <dbReference type="NCBI Taxonomy" id="684364"/>
    <lineage>
        <taxon>Eukaryota</taxon>
        <taxon>Fungi</taxon>
        <taxon>Fungi incertae sedis</taxon>
        <taxon>Chytridiomycota</taxon>
        <taxon>Chytridiomycota incertae sedis</taxon>
        <taxon>Chytridiomycetes</taxon>
        <taxon>Rhizophydiales</taxon>
        <taxon>Rhizophydiales incertae sedis</taxon>
        <taxon>Batrachochytrium</taxon>
    </lineage>
</organism>
<reference evidence="2 3" key="1">
    <citation type="submission" date="2009-12" db="EMBL/GenBank/DDBJ databases">
        <title>The draft genome of Batrachochytrium dendrobatidis.</title>
        <authorList>
            <consortium name="US DOE Joint Genome Institute (JGI-PGF)"/>
            <person name="Kuo A."/>
            <person name="Salamov A."/>
            <person name="Schmutz J."/>
            <person name="Lucas S."/>
            <person name="Pitluck S."/>
            <person name="Rosenblum E."/>
            <person name="Stajich J."/>
            <person name="Eisen M."/>
            <person name="Grigoriev I.V."/>
        </authorList>
    </citation>
    <scope>NUCLEOTIDE SEQUENCE [LARGE SCALE GENOMIC DNA]</scope>
    <source>
        <strain evidence="3">JAM81 / FGSC 10211</strain>
    </source>
</reference>
<proteinExistence type="predicted"/>
<feature type="compositionally biased region" description="Basic and acidic residues" evidence="1">
    <location>
        <begin position="165"/>
        <end position="176"/>
    </location>
</feature>
<feature type="region of interest" description="Disordered" evidence="1">
    <location>
        <begin position="165"/>
        <end position="198"/>
    </location>
</feature>
<name>F4PEZ0_BATDJ</name>
<dbReference type="AlphaFoldDB" id="F4PEZ0"/>
<gene>
    <name evidence="2" type="ORF">BATDEDRAFT_92938</name>
</gene>
<accession>F4PEZ0</accession>
<dbReference type="Proteomes" id="UP000007241">
    <property type="component" value="Unassembled WGS sequence"/>
</dbReference>
<protein>
    <submittedName>
        <fullName evidence="2">Uncharacterized protein</fullName>
    </submittedName>
</protein>
<dbReference type="InterPro" id="IPR038646">
    <property type="entry name" value="Atu4866-like_sf"/>
</dbReference>
<dbReference type="Gene3D" id="2.40.128.290">
    <property type="entry name" value="Uncharacterised protein Atu4866, PF11512"/>
    <property type="match status" value="1"/>
</dbReference>
<evidence type="ECO:0000313" key="3">
    <source>
        <dbReference type="Proteomes" id="UP000007241"/>
    </source>
</evidence>
<dbReference type="InterPro" id="IPR020955">
    <property type="entry name" value="Uncharacterised_Atu4866"/>
</dbReference>
<sequence length="198" mass="22694">MVKQRSEGQYSYVGMWMTKDRYIRHELLPNGRYDEARGNRKSAYQGSYTITSNYIEYIDDTGFTADGNFQNGILYHAGMILYREEKEKVLKSKEEKSFLENSLRLIGLAIQTIGIKTQRFKGEMLMFNWFRKKKKQENRKQTKSNNNSTDNAAIIPGVIASGLDDDGHKYSHDHSSYSHSSRSDYSSGSSFDSGSGDF</sequence>